<name>A0A284QXH9_ARMOS</name>
<gene>
    <name evidence="2" type="ORF">ARMOST_04497</name>
</gene>
<sequence length="333" mass="37742">MRTRSYYSQRRRLPLELITIIAHMAVVGSIPTMEALSLTCKFLLGIMRPILWRQVIVQNVPHFLMNRELDGIIKFFSRNKHLRHYVKKLILYNTDDVELCAKVTQLLSHAYDFVLIGFDFSQPTPLILNSVRRAKSLHIERSHVENDEMVKILTSMHHLRHLCVDGGGDYIYGTTTALPALPESLKSPITALTIDSGYPYVRSPLLVTRFIESAPDCFTALTALHIHLSPYALGHLAGFFDKVGSQLISLGWSVPLLDSVPPPLPLDLSKLVRLQQPQVNIETTRAWGLSGGILIEASRLHPVRSYLDQDVDGRRKDTDPVIQWMRLRDPAIQ</sequence>
<evidence type="ECO:0000256" key="1">
    <source>
        <dbReference type="SAM" id="Phobius"/>
    </source>
</evidence>
<accession>A0A284QXH9</accession>
<keyword evidence="1" id="KW-0472">Membrane</keyword>
<proteinExistence type="predicted"/>
<dbReference type="Proteomes" id="UP000219338">
    <property type="component" value="Unassembled WGS sequence"/>
</dbReference>
<evidence type="ECO:0000313" key="3">
    <source>
        <dbReference type="Proteomes" id="UP000219338"/>
    </source>
</evidence>
<dbReference type="EMBL" id="FUEG01000003">
    <property type="protein sequence ID" value="SJL01179.1"/>
    <property type="molecule type" value="Genomic_DNA"/>
</dbReference>
<keyword evidence="1" id="KW-0812">Transmembrane</keyword>
<keyword evidence="3" id="KW-1185">Reference proteome</keyword>
<organism evidence="2 3">
    <name type="scientific">Armillaria ostoyae</name>
    <name type="common">Armillaria root rot fungus</name>
    <dbReference type="NCBI Taxonomy" id="47428"/>
    <lineage>
        <taxon>Eukaryota</taxon>
        <taxon>Fungi</taxon>
        <taxon>Dikarya</taxon>
        <taxon>Basidiomycota</taxon>
        <taxon>Agaricomycotina</taxon>
        <taxon>Agaricomycetes</taxon>
        <taxon>Agaricomycetidae</taxon>
        <taxon>Agaricales</taxon>
        <taxon>Marasmiineae</taxon>
        <taxon>Physalacriaceae</taxon>
        <taxon>Armillaria</taxon>
    </lineage>
</organism>
<keyword evidence="1" id="KW-1133">Transmembrane helix</keyword>
<evidence type="ECO:0000313" key="2">
    <source>
        <dbReference type="EMBL" id="SJL01179.1"/>
    </source>
</evidence>
<reference evidence="3" key="1">
    <citation type="journal article" date="2017" name="Nat. Ecol. Evol.">
        <title>Genome expansion and lineage-specific genetic innovations in the forest pathogenic fungi Armillaria.</title>
        <authorList>
            <person name="Sipos G."/>
            <person name="Prasanna A.N."/>
            <person name="Walter M.C."/>
            <person name="O'Connor E."/>
            <person name="Balint B."/>
            <person name="Krizsan K."/>
            <person name="Kiss B."/>
            <person name="Hess J."/>
            <person name="Varga T."/>
            <person name="Slot J."/>
            <person name="Riley R."/>
            <person name="Boka B."/>
            <person name="Rigling D."/>
            <person name="Barry K."/>
            <person name="Lee J."/>
            <person name="Mihaltcheva S."/>
            <person name="LaButti K."/>
            <person name="Lipzen A."/>
            <person name="Waldron R."/>
            <person name="Moloney N.M."/>
            <person name="Sperisen C."/>
            <person name="Kredics L."/>
            <person name="Vagvoelgyi C."/>
            <person name="Patrignani A."/>
            <person name="Fitzpatrick D."/>
            <person name="Nagy I."/>
            <person name="Doyle S."/>
            <person name="Anderson J.B."/>
            <person name="Grigoriev I.V."/>
            <person name="Gueldener U."/>
            <person name="Muensterkoetter M."/>
            <person name="Nagy L.G."/>
        </authorList>
    </citation>
    <scope>NUCLEOTIDE SEQUENCE [LARGE SCALE GENOMIC DNA]</scope>
    <source>
        <strain evidence="3">C18/9</strain>
    </source>
</reference>
<dbReference type="AlphaFoldDB" id="A0A284QXH9"/>
<feature type="transmembrane region" description="Helical" evidence="1">
    <location>
        <begin position="20"/>
        <end position="44"/>
    </location>
</feature>
<protein>
    <submittedName>
        <fullName evidence="2">Uncharacterized protein</fullName>
    </submittedName>
</protein>
<dbReference type="OrthoDB" id="10405215at2759"/>